<dbReference type="OMA" id="YYKEEAQ"/>
<dbReference type="InterPro" id="IPR037898">
    <property type="entry name" value="NudC_fam"/>
</dbReference>
<dbReference type="EMBL" id="AYRZ02000003">
    <property type="protein sequence ID" value="PHT85313.1"/>
    <property type="molecule type" value="Genomic_DNA"/>
</dbReference>
<dbReference type="InterPro" id="IPR007052">
    <property type="entry name" value="CS_dom"/>
</dbReference>
<protein>
    <recommendedName>
        <fullName evidence="1">CS domain-containing protein</fullName>
    </recommendedName>
</protein>
<dbReference type="InterPro" id="IPR008978">
    <property type="entry name" value="HSP20-like_chaperone"/>
</dbReference>
<evidence type="ECO:0000313" key="3">
    <source>
        <dbReference type="Proteomes" id="UP000222542"/>
    </source>
</evidence>
<dbReference type="PANTHER" id="PTHR12356">
    <property type="entry name" value="NUCLEAR MOVEMENT PROTEIN NUDC"/>
    <property type="match status" value="1"/>
</dbReference>
<feature type="domain" description="CS" evidence="1">
    <location>
        <begin position="25"/>
        <end position="120"/>
    </location>
</feature>
<proteinExistence type="predicted"/>
<dbReference type="Gramene" id="PHT85313">
    <property type="protein sequence ID" value="PHT85313"/>
    <property type="gene ID" value="T459_07419"/>
</dbReference>
<accession>A0A2G2ZTM5</accession>
<sequence length="153" mass="18004">MGIFSYYKEEAQEKLLVEPNKANGHDMANYSWGQTLEEVTITIPLPHGASVKNSSYFSISIENSNYIKVGKHLQPLIINGQLYKKIKADEWKWSCISHVKKDEICIVLPKEKNVWWKSLFKDGPQIDTQKFEGNKWWILIPKLWENWKRYIFG</sequence>
<evidence type="ECO:0000259" key="1">
    <source>
        <dbReference type="PROSITE" id="PS51203"/>
    </source>
</evidence>
<gene>
    <name evidence="2" type="ORF">T459_07419</name>
</gene>
<dbReference type="PROSITE" id="PS51203">
    <property type="entry name" value="CS"/>
    <property type="match status" value="1"/>
</dbReference>
<reference evidence="2 3" key="2">
    <citation type="journal article" date="2017" name="Genome Biol.">
        <title>New reference genome sequences of hot pepper reveal the massive evolution of plant disease-resistance genes by retroduplication.</title>
        <authorList>
            <person name="Kim S."/>
            <person name="Park J."/>
            <person name="Yeom S.I."/>
            <person name="Kim Y.M."/>
            <person name="Seo E."/>
            <person name="Kim K.T."/>
            <person name="Kim M.S."/>
            <person name="Lee J.M."/>
            <person name="Cheong K."/>
            <person name="Shin H.S."/>
            <person name="Kim S.B."/>
            <person name="Han K."/>
            <person name="Lee J."/>
            <person name="Park M."/>
            <person name="Lee H.A."/>
            <person name="Lee H.Y."/>
            <person name="Lee Y."/>
            <person name="Oh S."/>
            <person name="Lee J.H."/>
            <person name="Choi E."/>
            <person name="Choi E."/>
            <person name="Lee S.E."/>
            <person name="Jeon J."/>
            <person name="Kim H."/>
            <person name="Choi G."/>
            <person name="Song H."/>
            <person name="Lee J."/>
            <person name="Lee S.C."/>
            <person name="Kwon J.K."/>
            <person name="Lee H.Y."/>
            <person name="Koo N."/>
            <person name="Hong Y."/>
            <person name="Kim R.W."/>
            <person name="Kang W.H."/>
            <person name="Huh J.H."/>
            <person name="Kang B.C."/>
            <person name="Yang T.J."/>
            <person name="Lee Y.H."/>
            <person name="Bennetzen J.L."/>
            <person name="Choi D."/>
        </authorList>
    </citation>
    <scope>NUCLEOTIDE SEQUENCE [LARGE SCALE GENOMIC DNA]</scope>
    <source>
        <strain evidence="3">cv. CM334</strain>
    </source>
</reference>
<dbReference type="GO" id="GO:0006457">
    <property type="term" value="P:protein folding"/>
    <property type="evidence" value="ECO:0000318"/>
    <property type="project" value="GO_Central"/>
</dbReference>
<dbReference type="Proteomes" id="UP000222542">
    <property type="component" value="Unassembled WGS sequence"/>
</dbReference>
<evidence type="ECO:0000313" key="2">
    <source>
        <dbReference type="EMBL" id="PHT85313.1"/>
    </source>
</evidence>
<dbReference type="Pfam" id="PF04969">
    <property type="entry name" value="CS"/>
    <property type="match status" value="1"/>
</dbReference>
<dbReference type="AlphaFoldDB" id="A0A2G2ZTM5"/>
<dbReference type="Gene3D" id="2.60.40.790">
    <property type="match status" value="1"/>
</dbReference>
<dbReference type="GO" id="GO:0006950">
    <property type="term" value="P:response to stress"/>
    <property type="evidence" value="ECO:0007669"/>
    <property type="project" value="UniProtKB-ARBA"/>
</dbReference>
<organism evidence="2 3">
    <name type="scientific">Capsicum annuum</name>
    <name type="common">Capsicum pepper</name>
    <dbReference type="NCBI Taxonomy" id="4072"/>
    <lineage>
        <taxon>Eukaryota</taxon>
        <taxon>Viridiplantae</taxon>
        <taxon>Streptophyta</taxon>
        <taxon>Embryophyta</taxon>
        <taxon>Tracheophyta</taxon>
        <taxon>Spermatophyta</taxon>
        <taxon>Magnoliopsida</taxon>
        <taxon>eudicotyledons</taxon>
        <taxon>Gunneridae</taxon>
        <taxon>Pentapetalae</taxon>
        <taxon>asterids</taxon>
        <taxon>lamiids</taxon>
        <taxon>Solanales</taxon>
        <taxon>Solanaceae</taxon>
        <taxon>Solanoideae</taxon>
        <taxon>Capsiceae</taxon>
        <taxon>Capsicum</taxon>
    </lineage>
</organism>
<comment type="caution">
    <text evidence="2">The sequence shown here is derived from an EMBL/GenBank/DDBJ whole genome shotgun (WGS) entry which is preliminary data.</text>
</comment>
<dbReference type="SUPFAM" id="SSF49764">
    <property type="entry name" value="HSP20-like chaperones"/>
    <property type="match status" value="1"/>
</dbReference>
<name>A0A2G2ZTM5_CAPAN</name>
<keyword evidence="3" id="KW-1185">Reference proteome</keyword>
<reference evidence="2 3" key="1">
    <citation type="journal article" date="2014" name="Nat. Genet.">
        <title>Genome sequence of the hot pepper provides insights into the evolution of pungency in Capsicum species.</title>
        <authorList>
            <person name="Kim S."/>
            <person name="Park M."/>
            <person name="Yeom S.I."/>
            <person name="Kim Y.M."/>
            <person name="Lee J.M."/>
            <person name="Lee H.A."/>
            <person name="Seo E."/>
            <person name="Choi J."/>
            <person name="Cheong K."/>
            <person name="Kim K.T."/>
            <person name="Jung K."/>
            <person name="Lee G.W."/>
            <person name="Oh S.K."/>
            <person name="Bae C."/>
            <person name="Kim S.B."/>
            <person name="Lee H.Y."/>
            <person name="Kim S.Y."/>
            <person name="Kim M.S."/>
            <person name="Kang B.C."/>
            <person name="Jo Y.D."/>
            <person name="Yang H.B."/>
            <person name="Jeong H.J."/>
            <person name="Kang W.H."/>
            <person name="Kwon J.K."/>
            <person name="Shin C."/>
            <person name="Lim J.Y."/>
            <person name="Park J.H."/>
            <person name="Huh J.H."/>
            <person name="Kim J.S."/>
            <person name="Kim B.D."/>
            <person name="Cohen O."/>
            <person name="Paran I."/>
            <person name="Suh M.C."/>
            <person name="Lee S.B."/>
            <person name="Kim Y.K."/>
            <person name="Shin Y."/>
            <person name="Noh S.J."/>
            <person name="Park J."/>
            <person name="Seo Y.S."/>
            <person name="Kwon S.Y."/>
            <person name="Kim H.A."/>
            <person name="Park J.M."/>
            <person name="Kim H.J."/>
            <person name="Choi S.B."/>
            <person name="Bosland P.W."/>
            <person name="Reeves G."/>
            <person name="Jo S.H."/>
            <person name="Lee B.W."/>
            <person name="Cho H.T."/>
            <person name="Choi H.S."/>
            <person name="Lee M.S."/>
            <person name="Yu Y."/>
            <person name="Do Choi Y."/>
            <person name="Park B.S."/>
            <person name="van Deynze A."/>
            <person name="Ashrafi H."/>
            <person name="Hill T."/>
            <person name="Kim W.T."/>
            <person name="Pai H.S."/>
            <person name="Ahn H.K."/>
            <person name="Yeam I."/>
            <person name="Giovannoni J.J."/>
            <person name="Rose J.K."/>
            <person name="Sorensen I."/>
            <person name="Lee S.J."/>
            <person name="Kim R.W."/>
            <person name="Choi I.Y."/>
            <person name="Choi B.S."/>
            <person name="Lim J.S."/>
            <person name="Lee Y.H."/>
            <person name="Choi D."/>
        </authorList>
    </citation>
    <scope>NUCLEOTIDE SEQUENCE [LARGE SCALE GENOMIC DNA]</scope>
    <source>
        <strain evidence="3">cv. CM334</strain>
    </source>
</reference>
<dbReference type="GO" id="GO:0051082">
    <property type="term" value="F:unfolded protein binding"/>
    <property type="evidence" value="ECO:0000318"/>
    <property type="project" value="GO_Central"/>
</dbReference>
<dbReference type="STRING" id="4072.A0A2G2ZTM5"/>
<dbReference type="PANTHER" id="PTHR12356:SF28">
    <property type="entry name" value="PROTEIN BOBBER 2-LIKE"/>
    <property type="match status" value="1"/>
</dbReference>
<dbReference type="CDD" id="cd06467">
    <property type="entry name" value="p23_NUDC_like"/>
    <property type="match status" value="1"/>
</dbReference>
<dbReference type="GO" id="GO:0005737">
    <property type="term" value="C:cytoplasm"/>
    <property type="evidence" value="ECO:0000318"/>
    <property type="project" value="GO_Central"/>
</dbReference>